<dbReference type="SUPFAM" id="SSF52317">
    <property type="entry name" value="Class I glutamine amidotransferase-like"/>
    <property type="match status" value="1"/>
</dbReference>
<dbReference type="EMBL" id="JAUSTT010000049">
    <property type="protein sequence ID" value="MDQ0178532.1"/>
    <property type="molecule type" value="Genomic_DNA"/>
</dbReference>
<name>A0ABT9X0B7_9BACI</name>
<dbReference type="RefSeq" id="WP_307233446.1">
    <property type="nucleotide sequence ID" value="NZ_JAUSTT010000049.1"/>
</dbReference>
<organism evidence="1 2">
    <name type="scientific">Bacillus chungangensis</name>
    <dbReference type="NCBI Taxonomy" id="587633"/>
    <lineage>
        <taxon>Bacteria</taxon>
        <taxon>Bacillati</taxon>
        <taxon>Bacillota</taxon>
        <taxon>Bacilli</taxon>
        <taxon>Bacillales</taxon>
        <taxon>Bacillaceae</taxon>
        <taxon>Bacillus</taxon>
    </lineage>
</organism>
<accession>A0ABT9X0B7</accession>
<gene>
    <name evidence="1" type="ORF">J2S08_004439</name>
</gene>
<evidence type="ECO:0000313" key="2">
    <source>
        <dbReference type="Proteomes" id="UP001223586"/>
    </source>
</evidence>
<dbReference type="Proteomes" id="UP001223586">
    <property type="component" value="Unassembled WGS sequence"/>
</dbReference>
<dbReference type="PANTHER" id="PTHR43235">
    <property type="entry name" value="GLUTAMINE AMIDOTRANSFERASE PB2B2.05-RELATED"/>
    <property type="match status" value="1"/>
</dbReference>
<proteinExistence type="predicted"/>
<dbReference type="PANTHER" id="PTHR43235:SF1">
    <property type="entry name" value="GLUTAMINE AMIDOTRANSFERASE PB2B2.05-RELATED"/>
    <property type="match status" value="1"/>
</dbReference>
<dbReference type="InterPro" id="IPR029062">
    <property type="entry name" value="Class_I_gatase-like"/>
</dbReference>
<reference evidence="1 2" key="1">
    <citation type="submission" date="2023-07" db="EMBL/GenBank/DDBJ databases">
        <title>Genomic Encyclopedia of Type Strains, Phase IV (KMG-IV): sequencing the most valuable type-strain genomes for metagenomic binning, comparative biology and taxonomic classification.</title>
        <authorList>
            <person name="Goeker M."/>
        </authorList>
    </citation>
    <scope>NUCLEOTIDE SEQUENCE [LARGE SCALE GENOMIC DNA]</scope>
    <source>
        <strain evidence="1 2">DSM 23837</strain>
    </source>
</reference>
<dbReference type="InterPro" id="IPR044668">
    <property type="entry name" value="PuuD-like"/>
</dbReference>
<keyword evidence="2" id="KW-1185">Reference proteome</keyword>
<dbReference type="PROSITE" id="PS51273">
    <property type="entry name" value="GATASE_TYPE_1"/>
    <property type="match status" value="1"/>
</dbReference>
<comment type="caution">
    <text evidence="1">The sequence shown here is derived from an EMBL/GenBank/DDBJ whole genome shotgun (WGS) entry which is preliminary data.</text>
</comment>
<dbReference type="Gene3D" id="3.40.50.880">
    <property type="match status" value="1"/>
</dbReference>
<dbReference type="InterPro" id="IPR011697">
    <property type="entry name" value="Peptidase_C26"/>
</dbReference>
<keyword evidence="1" id="KW-0315">Glutamine amidotransferase</keyword>
<dbReference type="Pfam" id="PF07722">
    <property type="entry name" value="Peptidase_C26"/>
    <property type="match status" value="1"/>
</dbReference>
<evidence type="ECO:0000313" key="1">
    <source>
        <dbReference type="EMBL" id="MDQ0178532.1"/>
    </source>
</evidence>
<dbReference type="CDD" id="cd01745">
    <property type="entry name" value="GATase1_2"/>
    <property type="match status" value="1"/>
</dbReference>
<sequence length="235" mass="25519">MGKPIIGITLNIENEEKHSFADDYVSSVYEAGGLPFGLPVGLDVDAEQIADTISGLVLTGGGDVDPTLFGEEPHRKLGTVTPRRDSFELALTQSMLIRDKPILAICRGCQILNVAIGGDIYQDIYSQIDGELLQHSQLAVRSHASHYVTVRENSLLAYVTGHTKFMVNSFHHQAVRIVPKPFIISAHASDSVIEAIESTEHLFVLGLQWHPEALAAGGDTISKRIFSAFIEACLG</sequence>
<protein>
    <submittedName>
        <fullName evidence="1">Glutamine amidotransferase</fullName>
    </submittedName>
</protein>